<name>A0A2Z4G6V0_9BACT</name>
<dbReference type="KEGG" id="als:DJ013_00815"/>
<organism evidence="1 2">
    <name type="scientific">Arcticibacterium luteifluviistationis</name>
    <dbReference type="NCBI Taxonomy" id="1784714"/>
    <lineage>
        <taxon>Bacteria</taxon>
        <taxon>Pseudomonadati</taxon>
        <taxon>Bacteroidota</taxon>
        <taxon>Cytophagia</taxon>
        <taxon>Cytophagales</taxon>
        <taxon>Leadbetterellaceae</taxon>
        <taxon>Arcticibacterium</taxon>
    </lineage>
</organism>
<protein>
    <submittedName>
        <fullName evidence="1">Uncharacterized protein</fullName>
    </submittedName>
</protein>
<dbReference type="Proteomes" id="UP000249873">
    <property type="component" value="Chromosome"/>
</dbReference>
<evidence type="ECO:0000313" key="2">
    <source>
        <dbReference type="Proteomes" id="UP000249873"/>
    </source>
</evidence>
<dbReference type="RefSeq" id="WP_111369905.1">
    <property type="nucleotide sequence ID" value="NZ_CP029480.1"/>
</dbReference>
<dbReference type="AlphaFoldDB" id="A0A2Z4G6V0"/>
<evidence type="ECO:0000313" key="1">
    <source>
        <dbReference type="EMBL" id="AWV96803.1"/>
    </source>
</evidence>
<keyword evidence="2" id="KW-1185">Reference proteome</keyword>
<proteinExistence type="predicted"/>
<accession>A0A2Z4G6V0</accession>
<reference evidence="1 2" key="1">
    <citation type="submission" date="2018-05" db="EMBL/GenBank/DDBJ databases">
        <title>Complete genome sequence of Arcticibacterium luteifluviistationis SM1504T, a cytophagaceae bacterium isolated from Arctic surface seawater.</title>
        <authorList>
            <person name="Li Y."/>
            <person name="Qin Q.-L."/>
        </authorList>
    </citation>
    <scope>NUCLEOTIDE SEQUENCE [LARGE SCALE GENOMIC DNA]</scope>
    <source>
        <strain evidence="1 2">SM1504</strain>
    </source>
</reference>
<gene>
    <name evidence="1" type="ORF">DJ013_00815</name>
</gene>
<sequence length="288" mass="34190">MKKEPKYAELIKNHDNLMNRLEQYGSKWFIFRNSKITIWEAFQIKGWYEFFINENLDAAKQAFYDCSKIDIYYYQKLIKPGGDLFSAGRTHVLQTALSDSKDLMKEYNLIDYPVSKRKGKILNYSDLVQEGKTYIYCDLINKAMNQEIDKLANLVEIVKEKTLDKKKNEWLRIDLQFFEGIINKEKDIVLDVVKQLCTTEHKRRNKHSWFYKDLVSQPAQGYAKIAWLNGLQIEIENDFVYNEFLPTSPMKEYDDNAKELISKMTLESNVEFYNGQKLSEDEYKQLYS</sequence>
<dbReference type="OrthoDB" id="1436963at2"/>
<dbReference type="EMBL" id="CP029480">
    <property type="protein sequence ID" value="AWV96803.1"/>
    <property type="molecule type" value="Genomic_DNA"/>
</dbReference>